<evidence type="ECO:0008006" key="3">
    <source>
        <dbReference type="Google" id="ProtNLM"/>
    </source>
</evidence>
<accession>A0A0G0Q6K3</accession>
<reference evidence="1 2" key="1">
    <citation type="journal article" date="2015" name="Nature">
        <title>rRNA introns, odd ribosomes, and small enigmatic genomes across a large radiation of phyla.</title>
        <authorList>
            <person name="Brown C.T."/>
            <person name="Hug L.A."/>
            <person name="Thomas B.C."/>
            <person name="Sharon I."/>
            <person name="Castelle C.J."/>
            <person name="Singh A."/>
            <person name="Wilkins M.J."/>
            <person name="Williams K.H."/>
            <person name="Banfield J.F."/>
        </authorList>
    </citation>
    <scope>NUCLEOTIDE SEQUENCE [LARGE SCALE GENOMIC DNA]</scope>
</reference>
<evidence type="ECO:0000313" key="2">
    <source>
        <dbReference type="Proteomes" id="UP000034137"/>
    </source>
</evidence>
<sequence length="71" mass="7996">MIYDPEANIMSLELTKDPIVNAKEFGNFIIHFSKTGKPVLIEILDASKLVGQFDKVKDKGRLKRIQPVPEA</sequence>
<dbReference type="EMBL" id="LBXO01000017">
    <property type="protein sequence ID" value="KKR32976.1"/>
    <property type="molecule type" value="Genomic_DNA"/>
</dbReference>
<dbReference type="AlphaFoldDB" id="A0A0G0Q6K3"/>
<name>A0A0G0Q6K3_9BACT</name>
<dbReference type="PATRIC" id="fig|1618642.3.peg.408"/>
<evidence type="ECO:0000313" key="1">
    <source>
        <dbReference type="EMBL" id="KKR32976.1"/>
    </source>
</evidence>
<proteinExistence type="predicted"/>
<gene>
    <name evidence="1" type="ORF">UT64_C0017G0004</name>
</gene>
<dbReference type="Proteomes" id="UP000034137">
    <property type="component" value="Unassembled WGS sequence"/>
</dbReference>
<dbReference type="Pfam" id="PF10049">
    <property type="entry name" value="DUF2283"/>
    <property type="match status" value="1"/>
</dbReference>
<organism evidence="1 2">
    <name type="scientific">Candidatus Falkowbacteria bacterium GW2011_GWF2_39_8</name>
    <dbReference type="NCBI Taxonomy" id="1618642"/>
    <lineage>
        <taxon>Bacteria</taxon>
        <taxon>Candidatus Falkowiibacteriota</taxon>
    </lineage>
</organism>
<protein>
    <recommendedName>
        <fullName evidence="3">DUF2283 domain-containing protein</fullName>
    </recommendedName>
</protein>
<comment type="caution">
    <text evidence="1">The sequence shown here is derived from an EMBL/GenBank/DDBJ whole genome shotgun (WGS) entry which is preliminary data.</text>
</comment>
<dbReference type="InterPro" id="IPR019270">
    <property type="entry name" value="DUF2283"/>
</dbReference>